<accession>A0A8C9G9Y6</accession>
<feature type="compositionally biased region" description="Basic and acidic residues" evidence="3">
    <location>
        <begin position="52"/>
        <end position="69"/>
    </location>
</feature>
<proteinExistence type="inferred from homology"/>
<dbReference type="InterPro" id="IPR001064">
    <property type="entry name" value="Beta/gamma_crystallin"/>
</dbReference>
<reference evidence="5" key="2">
    <citation type="submission" date="2025-09" db="UniProtKB">
        <authorList>
            <consortium name="Ensembl"/>
        </authorList>
    </citation>
    <scope>IDENTIFICATION</scope>
</reference>
<protein>
    <recommendedName>
        <fullName evidence="4">Beta/gamma crystallin 'Greek key' domain-containing protein</fullName>
    </recommendedName>
</protein>
<evidence type="ECO:0000313" key="6">
    <source>
        <dbReference type="Proteomes" id="UP000694428"/>
    </source>
</evidence>
<keyword evidence="6" id="KW-1185">Reference proteome</keyword>
<dbReference type="Gene3D" id="2.60.20.10">
    <property type="entry name" value="Crystallins"/>
    <property type="match status" value="1"/>
</dbReference>
<dbReference type="PANTHER" id="PTHR11818">
    <property type="entry name" value="BETA/GAMMA CRYSTALLIN"/>
    <property type="match status" value="1"/>
</dbReference>
<dbReference type="Ensembl" id="ENSPSTT00000026885.1">
    <property type="protein sequence ID" value="ENSPSTP00000025559.1"/>
    <property type="gene ID" value="ENSPSTG00000018815.1"/>
</dbReference>
<dbReference type="FunFam" id="2.60.20.10:FF:000006">
    <property type="entry name" value="Very large A-kinase anchor protein"/>
    <property type="match status" value="1"/>
</dbReference>
<feature type="region of interest" description="Disordered" evidence="3">
    <location>
        <begin position="242"/>
        <end position="268"/>
    </location>
</feature>
<evidence type="ECO:0000256" key="1">
    <source>
        <dbReference type="ARBA" id="ARBA00009646"/>
    </source>
</evidence>
<name>A0A8C9G9Y6_PAVCR</name>
<dbReference type="SUPFAM" id="SSF49695">
    <property type="entry name" value="gamma-Crystallin-like"/>
    <property type="match status" value="1"/>
</dbReference>
<dbReference type="AlphaFoldDB" id="A0A8C9G9Y6"/>
<dbReference type="Proteomes" id="UP000694428">
    <property type="component" value="Unplaced"/>
</dbReference>
<evidence type="ECO:0000259" key="4">
    <source>
        <dbReference type="PROSITE" id="PS50915"/>
    </source>
</evidence>
<dbReference type="SMART" id="SM00247">
    <property type="entry name" value="XTALbg"/>
    <property type="match status" value="1"/>
</dbReference>
<evidence type="ECO:0000256" key="3">
    <source>
        <dbReference type="SAM" id="MobiDB-lite"/>
    </source>
</evidence>
<feature type="domain" description="Beta/gamma crystallin 'Greek key'" evidence="4">
    <location>
        <begin position="494"/>
        <end position="535"/>
    </location>
</feature>
<feature type="region of interest" description="Disordered" evidence="3">
    <location>
        <begin position="43"/>
        <end position="81"/>
    </location>
</feature>
<dbReference type="InterPro" id="IPR011024">
    <property type="entry name" value="G_crystallin-like"/>
</dbReference>
<keyword evidence="2" id="KW-0677">Repeat</keyword>
<dbReference type="InterPro" id="IPR050252">
    <property type="entry name" value="Beta/Gamma-Crystallin"/>
</dbReference>
<evidence type="ECO:0000313" key="5">
    <source>
        <dbReference type="Ensembl" id="ENSPSTP00000025559.1"/>
    </source>
</evidence>
<comment type="similarity">
    <text evidence="1">Belongs to the beta/gamma-crystallin family.</text>
</comment>
<dbReference type="PANTHER" id="PTHR11818:SF38">
    <property type="entry name" value="VERY LARGE A-KINASE ANCHOR PROTEIN"/>
    <property type="match status" value="1"/>
</dbReference>
<dbReference type="GO" id="GO:0002088">
    <property type="term" value="P:lens development in camera-type eye"/>
    <property type="evidence" value="ECO:0007669"/>
    <property type="project" value="TreeGrafter"/>
</dbReference>
<organism evidence="5 6">
    <name type="scientific">Pavo cristatus</name>
    <name type="common">Indian peafowl</name>
    <name type="synonym">Blue peafowl</name>
    <dbReference type="NCBI Taxonomy" id="9049"/>
    <lineage>
        <taxon>Eukaryota</taxon>
        <taxon>Metazoa</taxon>
        <taxon>Chordata</taxon>
        <taxon>Craniata</taxon>
        <taxon>Vertebrata</taxon>
        <taxon>Euteleostomi</taxon>
        <taxon>Archelosauria</taxon>
        <taxon>Archosauria</taxon>
        <taxon>Dinosauria</taxon>
        <taxon>Saurischia</taxon>
        <taxon>Theropoda</taxon>
        <taxon>Coelurosauria</taxon>
        <taxon>Aves</taxon>
        <taxon>Neognathae</taxon>
        <taxon>Galloanserae</taxon>
        <taxon>Galliformes</taxon>
        <taxon>Phasianidae</taxon>
        <taxon>Phasianinae</taxon>
        <taxon>Pavo</taxon>
    </lineage>
</organism>
<reference evidence="5" key="1">
    <citation type="submission" date="2025-08" db="UniProtKB">
        <authorList>
            <consortium name="Ensembl"/>
        </authorList>
    </citation>
    <scope>IDENTIFICATION</scope>
</reference>
<dbReference type="Pfam" id="PF00030">
    <property type="entry name" value="Crystall"/>
    <property type="match status" value="1"/>
</dbReference>
<dbReference type="GO" id="GO:0005212">
    <property type="term" value="F:structural constituent of eye lens"/>
    <property type="evidence" value="ECO:0007669"/>
    <property type="project" value="TreeGrafter"/>
</dbReference>
<sequence>MYDTNNQDETVPSYIPAKIDLHSVLALKAKEIIDEVINSAKQKLTSSQWQGRESEKHSEKTERKPKAENSEILNLDGHLSSKTQELIREPAGKAETQNISINCEKAVCPGPPLLPNSMENSIDSLQRDADIRNNAFACRTNGFLSTGSSVRPESTPVIPAKEERDKKVYEHLAAAEMCGKAGLSATSRKSDVSLHLINRDAAVTEEIFLPLQLNDSCSNTDMPELMLLPSVNVNLSFMPDEESISTQSEYEVKRSPQGSVESSAEGNLDECSGREAAEMFSQVKAALEDSKVGESKVERAKGTSEMTLVNIELNTQFTDSELPVTEEHNEGKNYFNLVYAQSEEVQMKDSDVQRNDQLEENGLDCSNDLQESADLLGFSPLIEQRENSSFTIVYEGALQTENRSVSTGDIQTRETDDNHCVLEEGLYMDLSACGCPTAAIKSLKPIEYVFAEPSLSLFALECCKGRELHFSEPVNSILNEDLHFYTQSVWVRSGLWIAYEGCNFLGKQILLEPGEISNWNEYSGWKVIGSLRPVKQVL</sequence>
<evidence type="ECO:0000256" key="2">
    <source>
        <dbReference type="ARBA" id="ARBA00022737"/>
    </source>
</evidence>
<feature type="compositionally biased region" description="Polar residues" evidence="3">
    <location>
        <begin position="256"/>
        <end position="265"/>
    </location>
</feature>
<dbReference type="GO" id="GO:0007601">
    <property type="term" value="P:visual perception"/>
    <property type="evidence" value="ECO:0007669"/>
    <property type="project" value="TreeGrafter"/>
</dbReference>
<dbReference type="PROSITE" id="PS50915">
    <property type="entry name" value="CRYSTALLIN_BETA_GAMMA"/>
    <property type="match status" value="1"/>
</dbReference>